<keyword evidence="6 9" id="KW-0418">Kinase</keyword>
<dbReference type="RefSeq" id="WP_163608023.1">
    <property type="nucleotide sequence ID" value="NZ_JAABOO010000003.1"/>
</dbReference>
<dbReference type="Gene3D" id="3.40.1160.10">
    <property type="entry name" value="Acetylglutamate kinase-like"/>
    <property type="match status" value="1"/>
</dbReference>
<keyword evidence="9" id="KW-0963">Cytoplasm</keyword>
<feature type="domain" description="Aspartate/glutamate/uridylate kinase" evidence="10">
    <location>
        <begin position="8"/>
        <end position="246"/>
    </location>
</feature>
<dbReference type="PANTHER" id="PTHR23342">
    <property type="entry name" value="N-ACETYLGLUTAMATE SYNTHASE"/>
    <property type="match status" value="1"/>
</dbReference>
<evidence type="ECO:0000256" key="3">
    <source>
        <dbReference type="ARBA" id="ARBA00022605"/>
    </source>
</evidence>
<comment type="catalytic activity">
    <reaction evidence="8 9">
        <text>N-acetyl-L-glutamate + ATP = N-acetyl-L-glutamyl 5-phosphate + ADP</text>
        <dbReference type="Rhea" id="RHEA:14629"/>
        <dbReference type="ChEBI" id="CHEBI:30616"/>
        <dbReference type="ChEBI" id="CHEBI:44337"/>
        <dbReference type="ChEBI" id="CHEBI:57936"/>
        <dbReference type="ChEBI" id="CHEBI:456216"/>
        <dbReference type="EC" id="2.7.2.8"/>
    </reaction>
</comment>
<comment type="subcellular location">
    <subcellularLocation>
        <location evidence="9">Cytoplasm</location>
    </subcellularLocation>
</comment>
<comment type="caution">
    <text evidence="11">The sequence shown here is derived from an EMBL/GenBank/DDBJ whole genome shotgun (WGS) entry which is preliminary data.</text>
</comment>
<protein>
    <recommendedName>
        <fullName evidence="9">Acetylglutamate kinase</fullName>
        <ecNumber evidence="9">2.7.2.8</ecNumber>
    </recommendedName>
    <alternativeName>
        <fullName evidence="9">N-acetyl-L-glutamate 5-phosphotransferase</fullName>
    </alternativeName>
    <alternativeName>
        <fullName evidence="9">NAG kinase</fullName>
        <shortName evidence="9">NAGK</shortName>
    </alternativeName>
</protein>
<keyword evidence="5 9" id="KW-0547">Nucleotide-binding</keyword>
<dbReference type="GO" id="GO:0005524">
    <property type="term" value="F:ATP binding"/>
    <property type="evidence" value="ECO:0007669"/>
    <property type="project" value="UniProtKB-UniRule"/>
</dbReference>
<dbReference type="UniPathway" id="UPA00068">
    <property type="reaction ID" value="UER00107"/>
</dbReference>
<keyword evidence="12" id="KW-1185">Reference proteome</keyword>
<keyword evidence="2 9" id="KW-0055">Arginine biosynthesis</keyword>
<organism evidence="11 12">
    <name type="scientific">Leptobacterium flavescens</name>
    <dbReference type="NCBI Taxonomy" id="472055"/>
    <lineage>
        <taxon>Bacteria</taxon>
        <taxon>Pseudomonadati</taxon>
        <taxon>Bacteroidota</taxon>
        <taxon>Flavobacteriia</taxon>
        <taxon>Flavobacteriales</taxon>
        <taxon>Flavobacteriaceae</taxon>
        <taxon>Leptobacterium</taxon>
    </lineage>
</organism>
<comment type="similarity">
    <text evidence="9">Belongs to the acetylglutamate kinase family. ArgB subfamily.</text>
</comment>
<evidence type="ECO:0000256" key="9">
    <source>
        <dbReference type="HAMAP-Rule" id="MF_00082"/>
    </source>
</evidence>
<feature type="binding site" evidence="9">
    <location>
        <position position="161"/>
    </location>
    <ligand>
        <name>substrate</name>
    </ligand>
</feature>
<evidence type="ECO:0000256" key="6">
    <source>
        <dbReference type="ARBA" id="ARBA00022777"/>
    </source>
</evidence>
<keyword evidence="3 9" id="KW-0028">Amino-acid biosynthesis</keyword>
<sequence length="262" mass="28512">MQTAKNEIQIVKIGGNIVGDKKRLEAFLLHFAAIKGKKILVHGGGKLATEMAEKLNIPAQMVNGRRITDEPTLDIITMVYGGLVNKKIVAVLQQYNCNALGLSGADINCIRADKRPVTDLDYGFAGDISEVNAKQLIALLEAGISPVLCPITHDKKGQLLNTNADTIASETAIALAEHYKSVLTYCFEKAGVLENVENEDSVITHIDSSKYKQLLNNGIISEGMLPKLHNCFHALENGVDRVCIGNEKMISEQQPTFSLLTL</sequence>
<dbReference type="NCBIfam" id="TIGR00761">
    <property type="entry name" value="argB"/>
    <property type="match status" value="1"/>
</dbReference>
<feature type="site" description="Transition state stabilizer" evidence="9">
    <location>
        <position position="12"/>
    </location>
</feature>
<dbReference type="PIRSF" id="PIRSF000728">
    <property type="entry name" value="NAGK"/>
    <property type="match status" value="1"/>
</dbReference>
<evidence type="ECO:0000256" key="5">
    <source>
        <dbReference type="ARBA" id="ARBA00022741"/>
    </source>
</evidence>
<dbReference type="CDD" id="cd04238">
    <property type="entry name" value="AAK_NAGK-like"/>
    <property type="match status" value="1"/>
</dbReference>
<comment type="function">
    <text evidence="9">Catalyzes the ATP-dependent phosphorylation of N-acetyl-L-glutamate.</text>
</comment>
<dbReference type="InterPro" id="IPR001048">
    <property type="entry name" value="Asp/Glu/Uridylate_kinase"/>
</dbReference>
<dbReference type="PANTHER" id="PTHR23342:SF0">
    <property type="entry name" value="N-ACETYLGLUTAMATE SYNTHASE, MITOCHONDRIAL"/>
    <property type="match status" value="1"/>
</dbReference>
<evidence type="ECO:0000313" key="11">
    <source>
        <dbReference type="EMBL" id="NER14743.1"/>
    </source>
</evidence>
<name>A0A6P0UVA3_9FLAO</name>
<gene>
    <name evidence="9 11" type="primary">argB</name>
    <name evidence="11" type="ORF">GWK08_14900</name>
</gene>
<evidence type="ECO:0000256" key="8">
    <source>
        <dbReference type="ARBA" id="ARBA00048141"/>
    </source>
</evidence>
<evidence type="ECO:0000256" key="2">
    <source>
        <dbReference type="ARBA" id="ARBA00022571"/>
    </source>
</evidence>
<evidence type="ECO:0000259" key="10">
    <source>
        <dbReference type="Pfam" id="PF00696"/>
    </source>
</evidence>
<feature type="site" description="Transition state stabilizer" evidence="9">
    <location>
        <position position="227"/>
    </location>
</feature>
<feature type="binding site" evidence="9">
    <location>
        <position position="66"/>
    </location>
    <ligand>
        <name>substrate</name>
    </ligand>
</feature>
<dbReference type="GO" id="GO:0042450">
    <property type="term" value="P:L-arginine biosynthetic process via ornithine"/>
    <property type="evidence" value="ECO:0007669"/>
    <property type="project" value="UniProtKB-UniRule"/>
</dbReference>
<proteinExistence type="inferred from homology"/>
<dbReference type="GO" id="GO:0005737">
    <property type="term" value="C:cytoplasm"/>
    <property type="evidence" value="ECO:0007669"/>
    <property type="project" value="UniProtKB-SubCell"/>
</dbReference>
<dbReference type="EC" id="2.7.2.8" evidence="9"/>
<evidence type="ECO:0000256" key="7">
    <source>
        <dbReference type="ARBA" id="ARBA00022840"/>
    </source>
</evidence>
<comment type="pathway">
    <text evidence="1 9">Amino-acid biosynthesis; L-arginine biosynthesis; N(2)-acetyl-L-ornithine from L-glutamate: step 2/4.</text>
</comment>
<accession>A0A6P0UVA3</accession>
<dbReference type="SUPFAM" id="SSF53633">
    <property type="entry name" value="Carbamate kinase-like"/>
    <property type="match status" value="1"/>
</dbReference>
<keyword evidence="7 9" id="KW-0067">ATP-binding</keyword>
<evidence type="ECO:0000256" key="1">
    <source>
        <dbReference type="ARBA" id="ARBA00004828"/>
    </source>
</evidence>
<evidence type="ECO:0000313" key="12">
    <source>
        <dbReference type="Proteomes" id="UP000468581"/>
    </source>
</evidence>
<dbReference type="GO" id="GO:0003991">
    <property type="term" value="F:acetylglutamate kinase activity"/>
    <property type="evidence" value="ECO:0007669"/>
    <property type="project" value="UniProtKB-UniRule"/>
</dbReference>
<dbReference type="Proteomes" id="UP000468581">
    <property type="component" value="Unassembled WGS sequence"/>
</dbReference>
<feature type="binding site" evidence="9">
    <location>
        <begin position="44"/>
        <end position="45"/>
    </location>
    <ligand>
        <name>substrate</name>
    </ligand>
</feature>
<dbReference type="EMBL" id="JAABOO010000003">
    <property type="protein sequence ID" value="NER14743.1"/>
    <property type="molecule type" value="Genomic_DNA"/>
</dbReference>
<evidence type="ECO:0000256" key="4">
    <source>
        <dbReference type="ARBA" id="ARBA00022679"/>
    </source>
</evidence>
<dbReference type="AlphaFoldDB" id="A0A6P0UVA3"/>
<reference evidence="11 12" key="1">
    <citation type="submission" date="2020-01" db="EMBL/GenBank/DDBJ databases">
        <title>Leptobacterium flavescens.</title>
        <authorList>
            <person name="Wang G."/>
        </authorList>
    </citation>
    <scope>NUCLEOTIDE SEQUENCE [LARGE SCALE GENOMIC DNA]</scope>
    <source>
        <strain evidence="11 12">KCTC 22160</strain>
    </source>
</reference>
<dbReference type="InterPro" id="IPR004662">
    <property type="entry name" value="AcgluKinase_fam"/>
</dbReference>
<dbReference type="InterPro" id="IPR036393">
    <property type="entry name" value="AceGlu_kinase-like_sf"/>
</dbReference>
<dbReference type="HAMAP" id="MF_00082">
    <property type="entry name" value="ArgB"/>
    <property type="match status" value="1"/>
</dbReference>
<dbReference type="Pfam" id="PF00696">
    <property type="entry name" value="AA_kinase"/>
    <property type="match status" value="1"/>
</dbReference>
<keyword evidence="4 9" id="KW-0808">Transferase</keyword>
<dbReference type="InterPro" id="IPR037528">
    <property type="entry name" value="ArgB"/>
</dbReference>